<gene>
    <name evidence="1" type="ORF">METZ01_LOCUS257531</name>
</gene>
<evidence type="ECO:0000313" key="1">
    <source>
        <dbReference type="EMBL" id="SVC04677.1"/>
    </source>
</evidence>
<name>A0A382IZU9_9ZZZZ</name>
<dbReference type="EMBL" id="UINC01070490">
    <property type="protein sequence ID" value="SVC04677.1"/>
    <property type="molecule type" value="Genomic_DNA"/>
</dbReference>
<protein>
    <submittedName>
        <fullName evidence="1">Uncharacterized protein</fullName>
    </submittedName>
</protein>
<accession>A0A382IZU9</accession>
<proteinExistence type="predicted"/>
<dbReference type="AlphaFoldDB" id="A0A382IZU9"/>
<reference evidence="1" key="1">
    <citation type="submission" date="2018-05" db="EMBL/GenBank/DDBJ databases">
        <authorList>
            <person name="Lanie J.A."/>
            <person name="Ng W.-L."/>
            <person name="Kazmierczak K.M."/>
            <person name="Andrzejewski T.M."/>
            <person name="Davidsen T.M."/>
            <person name="Wayne K.J."/>
            <person name="Tettelin H."/>
            <person name="Glass J.I."/>
            <person name="Rusch D."/>
            <person name="Podicherti R."/>
            <person name="Tsui H.-C.T."/>
            <person name="Winkler M.E."/>
        </authorList>
    </citation>
    <scope>NUCLEOTIDE SEQUENCE</scope>
</reference>
<sequence>MVNPNLEFGDPRKKWVEPIPHIAYWNANAYFGLYSALAKAKPKFGDWQGKGSMIQLDHDRQMVLLNKKQVSDPIIYCVSIGKGGKDKAHKIAVEIQRVFAGADPHSVTVSKKLSIMWGSIKIVG</sequence>
<organism evidence="1">
    <name type="scientific">marine metagenome</name>
    <dbReference type="NCBI Taxonomy" id="408172"/>
    <lineage>
        <taxon>unclassified sequences</taxon>
        <taxon>metagenomes</taxon>
        <taxon>ecological metagenomes</taxon>
    </lineage>
</organism>